<name>A0ACB9KI64_BAUVA</name>
<protein>
    <submittedName>
        <fullName evidence="1">Uncharacterized protein</fullName>
    </submittedName>
</protein>
<gene>
    <name evidence="1" type="ORF">L6164_036805</name>
</gene>
<dbReference type="Proteomes" id="UP000828941">
    <property type="component" value="Chromosome 14"/>
</dbReference>
<comment type="caution">
    <text evidence="1">The sequence shown here is derived from an EMBL/GenBank/DDBJ whole genome shotgun (WGS) entry which is preliminary data.</text>
</comment>
<accession>A0ACB9KI64</accession>
<sequence>MSPSSPARLFSHQSQFPLLLVAALFTIPNAIACFTSIFSFGDSLADTGNLYYSNENSPNDCFLPPYGETHFHHPSGRCCNGRLVIDFIAEALGILYVKPYLGIKKGKVKDWNTKEGVNFAVIGATALEFGFFKEKGFDDKITTNDSLRIQLDWFKELLPSLCNSSSSFKKVLESSLFLVGEIGGNDFNHAFSANKNLSEIRTYVPTVVNAISSAISELVDLGAKTLVVPGNLPIGCSIFYLTKFESKNKGEYDEAGCLKWLNKFVEYYNEKLLAQLLQLQALHPHSKIIYADYYNAAMAFYRSPQQFGFTSLKACCGIGGPYNYNVSVPCGYPKVIACDDPSEYVGWDGLHLTEAAYQWIAKALLHGPYTVPKITNLCFSQM</sequence>
<evidence type="ECO:0000313" key="2">
    <source>
        <dbReference type="Proteomes" id="UP000828941"/>
    </source>
</evidence>
<evidence type="ECO:0000313" key="1">
    <source>
        <dbReference type="EMBL" id="KAI4296886.1"/>
    </source>
</evidence>
<proteinExistence type="predicted"/>
<dbReference type="EMBL" id="CM039439">
    <property type="protein sequence ID" value="KAI4296886.1"/>
    <property type="molecule type" value="Genomic_DNA"/>
</dbReference>
<organism evidence="1 2">
    <name type="scientific">Bauhinia variegata</name>
    <name type="common">Purple orchid tree</name>
    <name type="synonym">Phanera variegata</name>
    <dbReference type="NCBI Taxonomy" id="167791"/>
    <lineage>
        <taxon>Eukaryota</taxon>
        <taxon>Viridiplantae</taxon>
        <taxon>Streptophyta</taxon>
        <taxon>Embryophyta</taxon>
        <taxon>Tracheophyta</taxon>
        <taxon>Spermatophyta</taxon>
        <taxon>Magnoliopsida</taxon>
        <taxon>eudicotyledons</taxon>
        <taxon>Gunneridae</taxon>
        <taxon>Pentapetalae</taxon>
        <taxon>rosids</taxon>
        <taxon>fabids</taxon>
        <taxon>Fabales</taxon>
        <taxon>Fabaceae</taxon>
        <taxon>Cercidoideae</taxon>
        <taxon>Cercideae</taxon>
        <taxon>Bauhiniinae</taxon>
        <taxon>Bauhinia</taxon>
    </lineage>
</organism>
<reference evidence="1 2" key="1">
    <citation type="journal article" date="2022" name="DNA Res.">
        <title>Chromosomal-level genome assembly of the orchid tree Bauhinia variegata (Leguminosae; Cercidoideae) supports the allotetraploid origin hypothesis of Bauhinia.</title>
        <authorList>
            <person name="Zhong Y."/>
            <person name="Chen Y."/>
            <person name="Zheng D."/>
            <person name="Pang J."/>
            <person name="Liu Y."/>
            <person name="Luo S."/>
            <person name="Meng S."/>
            <person name="Qian L."/>
            <person name="Wei D."/>
            <person name="Dai S."/>
            <person name="Zhou R."/>
        </authorList>
    </citation>
    <scope>NUCLEOTIDE SEQUENCE [LARGE SCALE GENOMIC DNA]</scope>
    <source>
        <strain evidence="1">BV-YZ2020</strain>
    </source>
</reference>
<keyword evidence="2" id="KW-1185">Reference proteome</keyword>